<dbReference type="EMBL" id="BOOB01000003">
    <property type="protein sequence ID" value="GIH30247.1"/>
    <property type="molecule type" value="Genomic_DNA"/>
</dbReference>
<reference evidence="3 4" key="1">
    <citation type="submission" date="2021-01" db="EMBL/GenBank/DDBJ databases">
        <title>Whole genome shotgun sequence of Microbispora amethystogenes NBRC 101907.</title>
        <authorList>
            <person name="Komaki H."/>
            <person name="Tamura T."/>
        </authorList>
    </citation>
    <scope>NUCLEOTIDE SEQUENCE [LARGE SCALE GENOMIC DNA]</scope>
    <source>
        <strain evidence="3 4">NBRC 101907</strain>
    </source>
</reference>
<proteinExistence type="predicted"/>
<name>A0ABQ4F615_9ACTN</name>
<evidence type="ECO:0000313" key="4">
    <source>
        <dbReference type="Proteomes" id="UP000651728"/>
    </source>
</evidence>
<dbReference type="Pfam" id="PF10592">
    <property type="entry name" value="AIPR"/>
    <property type="match status" value="1"/>
</dbReference>
<dbReference type="Proteomes" id="UP000651728">
    <property type="component" value="Unassembled WGS sequence"/>
</dbReference>
<dbReference type="InterPro" id="IPR018891">
    <property type="entry name" value="AIPR_C"/>
</dbReference>
<comment type="caution">
    <text evidence="3">The sequence shown here is derived from an EMBL/GenBank/DDBJ whole genome shotgun (WGS) entry which is preliminary data.</text>
</comment>
<feature type="region of interest" description="Disordered" evidence="1">
    <location>
        <begin position="578"/>
        <end position="597"/>
    </location>
</feature>
<organism evidence="3 4">
    <name type="scientific">Microbispora amethystogenes</name>
    <dbReference type="NCBI Taxonomy" id="1427754"/>
    <lineage>
        <taxon>Bacteria</taxon>
        <taxon>Bacillati</taxon>
        <taxon>Actinomycetota</taxon>
        <taxon>Actinomycetes</taxon>
        <taxon>Streptosporangiales</taxon>
        <taxon>Streptosporangiaceae</taxon>
        <taxon>Microbispora</taxon>
    </lineage>
</organism>
<gene>
    <name evidence="3" type="ORF">Mam01_04110</name>
</gene>
<evidence type="ECO:0000256" key="1">
    <source>
        <dbReference type="SAM" id="MobiDB-lite"/>
    </source>
</evidence>
<evidence type="ECO:0000313" key="3">
    <source>
        <dbReference type="EMBL" id="GIH30247.1"/>
    </source>
</evidence>
<evidence type="ECO:0000259" key="2">
    <source>
        <dbReference type="Pfam" id="PF10592"/>
    </source>
</evidence>
<accession>A0ABQ4F615</accession>
<sequence length="863" mass="96207">MGSTKPAGMPREIHQIKEALHREFDDLIDMSDSTNKSPDERERKFLSRALACIVARKLTGWDSYAAAQTLIDGRDEIGIDAVVVDEESTHVWLIQSKWNDRGSAGFGVGEALKLLEGLDHIDDHNFAHFNQAFQENAVERIKSVWRDFDLRVTLVVALTGPGDLHPDVERRFTNAQKRYNTMQDVLDFEVWGTKRIWETARDDLAEPGINLVAKLDKWIHLGDPFEAYQGRVSVADVAQWFEAHGDRLFTQNIRKSLGLTEVNHKMVDTLLREPADFWYFNNGITMLCDSLKPEAWSKATHGPIDLCLTGASVVNGAQTVVSIAEAMRRDPETAQAGYVGVRVISTEDCPEGFGDRVTRSTNTQNRVEKRDFVSLHREQSVIRQDFALDLGKIYTIKRGEADPAPDAGCSVVHAATALACAHRNPELAARAKQSIDLLWEEGEQEAYNLLFRDSPPSAHQIWRSVLVLRAVGAALQSGQKEREGRAEAIAEYGDFLIAHVVFQQLGVESIDDPDYPWEDKELTRVPLLTQEALSWMVHHFDESLGSDSSARGLFTDPMRCAQLADLVLTAMRSGVSSPALRPEYQRSKPNPRTRRPNAVPTLVDAQRIAPGTLLTFEAGTRPERRALGPWLSEDPRRAQASWVNDRSAPLLWALDGRQYSPTGLVNLIWKLAGWQAAPVSVQGPRRWVVPGEGSLWDLALGVLADRSDLQPQTKWTRMHLEAALSEAPHEVRSVFRDVMDHAELSGARVVSNEARYPSISAHYPIDGTPRPMLTMGAETVEKANLYFSLGALVRYVGEEAVARFAASLEALPPLRPQLRAARTRNFNAWPGLFLADLAEIPNGVEIVTNAIEDLLAAHRGEER</sequence>
<feature type="domain" description="Abortive phage infection protein C-terminal" evidence="2">
    <location>
        <begin position="249"/>
        <end position="481"/>
    </location>
</feature>
<protein>
    <recommendedName>
        <fullName evidence="2">Abortive phage infection protein C-terminal domain-containing protein</fullName>
    </recommendedName>
</protein>
<dbReference type="RefSeq" id="WP_204283674.1">
    <property type="nucleotide sequence ID" value="NZ_BAABEJ010000001.1"/>
</dbReference>
<keyword evidence="4" id="KW-1185">Reference proteome</keyword>